<name>A0ABT3KAB2_9PROT</name>
<evidence type="ECO:0000256" key="7">
    <source>
        <dbReference type="ARBA" id="ARBA00023033"/>
    </source>
</evidence>
<evidence type="ECO:0000256" key="4">
    <source>
        <dbReference type="ARBA" id="ARBA00022630"/>
    </source>
</evidence>
<evidence type="ECO:0000313" key="10">
    <source>
        <dbReference type="EMBL" id="MCW4592377.1"/>
    </source>
</evidence>
<dbReference type="Proteomes" id="UP001526337">
    <property type="component" value="Unassembled WGS sequence"/>
</dbReference>
<comment type="catalytic activity">
    <reaction evidence="9">
        <text>3 propionate 3-nitronate + 3 O2 + H2O = 3 3-oxopropanoate + 2 nitrate + nitrite + H2O2 + 3 H(+)</text>
        <dbReference type="Rhea" id="RHEA:57332"/>
        <dbReference type="ChEBI" id="CHEBI:15377"/>
        <dbReference type="ChEBI" id="CHEBI:15378"/>
        <dbReference type="ChEBI" id="CHEBI:15379"/>
        <dbReference type="ChEBI" id="CHEBI:16240"/>
        <dbReference type="ChEBI" id="CHEBI:16301"/>
        <dbReference type="ChEBI" id="CHEBI:17632"/>
        <dbReference type="ChEBI" id="CHEBI:33190"/>
        <dbReference type="ChEBI" id="CHEBI:136067"/>
    </reaction>
</comment>
<gene>
    <name evidence="10" type="ORF">NO263_17460</name>
</gene>
<comment type="similarity">
    <text evidence="2">Belongs to the nitronate monooxygenase family. NMO class I subfamily.</text>
</comment>
<keyword evidence="5" id="KW-0288">FMN</keyword>
<sequence>MDQNFVARAAETAGMDAIVAQGIKASGHRGIFDPAGHDDALGIFALTRLLVRRCRIPVIAAGGIMDGAGIAAALAQEAVAAQMGTAFILCPETDADEAYRKALAGPAAFHTCMTDLISGRPARCLQNRFASLSDSVGIPQVPDYPIAYDAGKAFNKAARNCGESGFGAYRAGQGAPLVRAMPVGQLIDRLKAELHRARYLKT</sequence>
<dbReference type="Pfam" id="PF03060">
    <property type="entry name" value="NMO"/>
    <property type="match status" value="1"/>
</dbReference>
<dbReference type="PANTHER" id="PTHR42747">
    <property type="entry name" value="NITRONATE MONOOXYGENASE-RELATED"/>
    <property type="match status" value="1"/>
</dbReference>
<evidence type="ECO:0000313" key="11">
    <source>
        <dbReference type="Proteomes" id="UP001526337"/>
    </source>
</evidence>
<dbReference type="RefSeq" id="WP_265176143.1">
    <property type="nucleotide sequence ID" value="NZ_JABJWD010000003.1"/>
</dbReference>
<dbReference type="PANTHER" id="PTHR42747:SF3">
    <property type="entry name" value="NITRONATE MONOOXYGENASE-RELATED"/>
    <property type="match status" value="1"/>
</dbReference>
<evidence type="ECO:0000256" key="6">
    <source>
        <dbReference type="ARBA" id="ARBA00023002"/>
    </source>
</evidence>
<dbReference type="SUPFAM" id="SSF51412">
    <property type="entry name" value="Inosine monophosphate dehydrogenase (IMPDH)"/>
    <property type="match status" value="1"/>
</dbReference>
<dbReference type="InterPro" id="IPR004136">
    <property type="entry name" value="NMO"/>
</dbReference>
<keyword evidence="6" id="KW-0560">Oxidoreductase</keyword>
<evidence type="ECO:0000256" key="8">
    <source>
        <dbReference type="ARBA" id="ARBA00031155"/>
    </source>
</evidence>
<protein>
    <recommendedName>
        <fullName evidence="8">Propionate 3-nitronate monooxygenase</fullName>
    </recommendedName>
</protein>
<evidence type="ECO:0000256" key="9">
    <source>
        <dbReference type="ARBA" id="ARBA00049401"/>
    </source>
</evidence>
<keyword evidence="3" id="KW-0216">Detoxification</keyword>
<keyword evidence="4" id="KW-0285">Flavoprotein</keyword>
<evidence type="ECO:0000256" key="1">
    <source>
        <dbReference type="ARBA" id="ARBA00001917"/>
    </source>
</evidence>
<evidence type="ECO:0000256" key="5">
    <source>
        <dbReference type="ARBA" id="ARBA00022643"/>
    </source>
</evidence>
<dbReference type="Gene3D" id="3.20.20.70">
    <property type="entry name" value="Aldolase class I"/>
    <property type="match status" value="1"/>
</dbReference>
<accession>A0ABT3KAB2</accession>
<organism evidence="10 11">
    <name type="scientific">Gluconacetobacter entanii</name>
    <dbReference type="NCBI Taxonomy" id="108528"/>
    <lineage>
        <taxon>Bacteria</taxon>
        <taxon>Pseudomonadati</taxon>
        <taxon>Pseudomonadota</taxon>
        <taxon>Alphaproteobacteria</taxon>
        <taxon>Acetobacterales</taxon>
        <taxon>Acetobacteraceae</taxon>
        <taxon>Gluconacetobacter</taxon>
    </lineage>
</organism>
<comment type="cofactor">
    <cofactor evidence="1">
        <name>FMN</name>
        <dbReference type="ChEBI" id="CHEBI:58210"/>
    </cofactor>
</comment>
<keyword evidence="11" id="KW-1185">Reference proteome</keyword>
<dbReference type="EMBL" id="JANGSQ010000111">
    <property type="protein sequence ID" value="MCW4592377.1"/>
    <property type="molecule type" value="Genomic_DNA"/>
</dbReference>
<dbReference type="InterPro" id="IPR013785">
    <property type="entry name" value="Aldolase_TIM"/>
</dbReference>
<keyword evidence="7 10" id="KW-0503">Monooxygenase</keyword>
<evidence type="ECO:0000256" key="2">
    <source>
        <dbReference type="ARBA" id="ARBA00009881"/>
    </source>
</evidence>
<evidence type="ECO:0000256" key="3">
    <source>
        <dbReference type="ARBA" id="ARBA00022575"/>
    </source>
</evidence>
<dbReference type="CDD" id="cd04730">
    <property type="entry name" value="NPD_like"/>
    <property type="match status" value="1"/>
</dbReference>
<comment type="caution">
    <text evidence="10">The sequence shown here is derived from an EMBL/GenBank/DDBJ whole genome shotgun (WGS) entry which is preliminary data.</text>
</comment>
<proteinExistence type="inferred from homology"/>
<dbReference type="GO" id="GO:0004497">
    <property type="term" value="F:monooxygenase activity"/>
    <property type="evidence" value="ECO:0007669"/>
    <property type="project" value="UniProtKB-KW"/>
</dbReference>
<reference evidence="10 11" key="1">
    <citation type="submission" date="2022-07" db="EMBL/GenBank/DDBJ databases">
        <title>Genome stability of Gluconacetobacter entanii AV429.</title>
        <authorList>
            <person name="Trcek J."/>
            <person name="Cepec E."/>
        </authorList>
    </citation>
    <scope>NUCLEOTIDE SEQUENCE [LARGE SCALE GENOMIC DNA]</scope>
    <source>
        <strain evidence="10 11">AV429_2022</strain>
    </source>
</reference>